<dbReference type="InParanoid" id="E4X774"/>
<sequence length="234" mass="26786">MQNALELANKALQNRGQLDRKAQQYRAEHDKMLRNIPEMPQMPINPTEDPVKHEPIHQEIKDENVKSEPMDQELTSNHDEGPLLMPASAPDLGATNPTLNILNPIAGARFVPKQVRPSRTAKHPLSRNIQDQTKHIVSERANKKRKSHEQPVRDNLPNMNPYKHKIREPKNIVNRSQNSTIPSLPKNPDSHTVKTEPIETKQPKIEEPVNEDDWDDLPSVSSYNMVHIHFQKAI</sequence>
<organism evidence="2">
    <name type="scientific">Oikopleura dioica</name>
    <name type="common">Tunicate</name>
    <dbReference type="NCBI Taxonomy" id="34765"/>
    <lineage>
        <taxon>Eukaryota</taxon>
        <taxon>Metazoa</taxon>
        <taxon>Chordata</taxon>
        <taxon>Tunicata</taxon>
        <taxon>Appendicularia</taxon>
        <taxon>Copelata</taxon>
        <taxon>Oikopleuridae</taxon>
        <taxon>Oikopleura</taxon>
    </lineage>
</organism>
<name>E4X774_OIKDI</name>
<dbReference type="AlphaFoldDB" id="E4X774"/>
<reference evidence="2" key="1">
    <citation type="journal article" date="2010" name="Science">
        <title>Plasticity of animal genome architecture unmasked by rapid evolution of a pelagic tunicate.</title>
        <authorList>
            <person name="Denoeud F."/>
            <person name="Henriet S."/>
            <person name="Mungpakdee S."/>
            <person name="Aury J.M."/>
            <person name="Da Silva C."/>
            <person name="Brinkmann H."/>
            <person name="Mikhaleva J."/>
            <person name="Olsen L.C."/>
            <person name="Jubin C."/>
            <person name="Canestro C."/>
            <person name="Bouquet J.M."/>
            <person name="Danks G."/>
            <person name="Poulain J."/>
            <person name="Campsteijn C."/>
            <person name="Adamski M."/>
            <person name="Cross I."/>
            <person name="Yadetie F."/>
            <person name="Muffato M."/>
            <person name="Louis A."/>
            <person name="Butcher S."/>
            <person name="Tsagkogeorga G."/>
            <person name="Konrad A."/>
            <person name="Singh S."/>
            <person name="Jensen M.F."/>
            <person name="Cong E.H."/>
            <person name="Eikeseth-Otteraa H."/>
            <person name="Noel B."/>
            <person name="Anthouard V."/>
            <person name="Porcel B.M."/>
            <person name="Kachouri-Lafond R."/>
            <person name="Nishino A."/>
            <person name="Ugolini M."/>
            <person name="Chourrout P."/>
            <person name="Nishida H."/>
            <person name="Aasland R."/>
            <person name="Huzurbazar S."/>
            <person name="Westhof E."/>
            <person name="Delsuc F."/>
            <person name="Lehrach H."/>
            <person name="Reinhardt R."/>
            <person name="Weissenbach J."/>
            <person name="Roy S.W."/>
            <person name="Artiguenave F."/>
            <person name="Postlethwait J.H."/>
            <person name="Manak J.R."/>
            <person name="Thompson E.M."/>
            <person name="Jaillon O."/>
            <person name="Du Pasquier L."/>
            <person name="Boudinot P."/>
            <person name="Liberles D.A."/>
            <person name="Volff J.N."/>
            <person name="Philippe H."/>
            <person name="Lenhard B."/>
            <person name="Roest Crollius H."/>
            <person name="Wincker P."/>
            <person name="Chourrout D."/>
        </authorList>
    </citation>
    <scope>NUCLEOTIDE SEQUENCE [LARGE SCALE GENOMIC DNA]</scope>
</reference>
<dbReference type="EMBL" id="FN653027">
    <property type="protein sequence ID" value="CBY07799.1"/>
    <property type="molecule type" value="Genomic_DNA"/>
</dbReference>
<dbReference type="Proteomes" id="UP000001307">
    <property type="component" value="Unassembled WGS sequence"/>
</dbReference>
<evidence type="ECO:0000256" key="1">
    <source>
        <dbReference type="SAM" id="MobiDB-lite"/>
    </source>
</evidence>
<dbReference type="OrthoDB" id="10422977at2759"/>
<feature type="compositionally biased region" description="Basic and acidic residues" evidence="1">
    <location>
        <begin position="188"/>
        <end position="207"/>
    </location>
</feature>
<feature type="compositionally biased region" description="Basic and acidic residues" evidence="1">
    <location>
        <begin position="17"/>
        <end position="33"/>
    </location>
</feature>
<proteinExistence type="predicted"/>
<keyword evidence="3" id="KW-1185">Reference proteome</keyword>
<feature type="compositionally biased region" description="Basic and acidic residues" evidence="1">
    <location>
        <begin position="49"/>
        <end position="69"/>
    </location>
</feature>
<feature type="region of interest" description="Disordered" evidence="1">
    <location>
        <begin position="1"/>
        <end position="91"/>
    </location>
</feature>
<gene>
    <name evidence="2" type="ORF">GSOID_T00003151001</name>
</gene>
<evidence type="ECO:0000313" key="2">
    <source>
        <dbReference type="EMBL" id="CBY07799.1"/>
    </source>
</evidence>
<protein>
    <submittedName>
        <fullName evidence="2">Uncharacterized protein</fullName>
    </submittedName>
</protein>
<feature type="compositionally biased region" description="Polar residues" evidence="1">
    <location>
        <begin position="173"/>
        <end position="182"/>
    </location>
</feature>
<evidence type="ECO:0000313" key="3">
    <source>
        <dbReference type="Proteomes" id="UP000001307"/>
    </source>
</evidence>
<accession>E4X774</accession>
<feature type="region of interest" description="Disordered" evidence="1">
    <location>
        <begin position="133"/>
        <end position="218"/>
    </location>
</feature>